<dbReference type="InterPro" id="IPR015424">
    <property type="entry name" value="PyrdxlP-dep_Trfase"/>
</dbReference>
<dbReference type="HAMAP" id="MF_01107">
    <property type="entry name" value="ArgD_aminotrans_3"/>
    <property type="match status" value="1"/>
</dbReference>
<comment type="miscellaneous">
    <text evidence="5">May also have succinyldiaminopimelate aminotransferase activity, thus carrying out the corresponding step in lysine biosynthesis.</text>
</comment>
<evidence type="ECO:0000256" key="4">
    <source>
        <dbReference type="ARBA" id="ARBA00022898"/>
    </source>
</evidence>
<comment type="caution">
    <text evidence="6">The sequence shown here is derived from an EMBL/GenBank/DDBJ whole genome shotgun (WGS) entry which is preliminary data.</text>
</comment>
<accession>A0A1V2I9G9</accession>
<dbReference type="GO" id="GO:0006526">
    <property type="term" value="P:L-arginine biosynthetic process"/>
    <property type="evidence" value="ECO:0007669"/>
    <property type="project" value="UniProtKB-UniRule"/>
</dbReference>
<dbReference type="OrthoDB" id="9801052at2"/>
<evidence type="ECO:0000256" key="1">
    <source>
        <dbReference type="ARBA" id="ARBA00022576"/>
    </source>
</evidence>
<comment type="cofactor">
    <cofactor evidence="5">
        <name>pyridoxal 5'-phosphate</name>
        <dbReference type="ChEBI" id="CHEBI:597326"/>
    </cofactor>
    <text evidence="5">Binds 1 pyridoxal phosphate per subunit.</text>
</comment>
<dbReference type="Gene3D" id="3.40.640.10">
    <property type="entry name" value="Type I PLP-dependent aspartate aminotransferase-like (Major domain)"/>
    <property type="match status" value="1"/>
</dbReference>
<dbReference type="EC" id="2.6.1.11" evidence="5"/>
<feature type="binding site" evidence="5">
    <location>
        <position position="138"/>
    </location>
    <ligand>
        <name>pyridoxal 5'-phosphate</name>
        <dbReference type="ChEBI" id="CHEBI:597326"/>
    </ligand>
</feature>
<dbReference type="GO" id="GO:0030170">
    <property type="term" value="F:pyridoxal phosphate binding"/>
    <property type="evidence" value="ECO:0007669"/>
    <property type="project" value="InterPro"/>
</dbReference>
<keyword evidence="5" id="KW-0055">Arginine biosynthesis</keyword>
<dbReference type="InterPro" id="IPR049704">
    <property type="entry name" value="Aminotrans_3_PPA_site"/>
</dbReference>
<keyword evidence="5" id="KW-0963">Cytoplasm</keyword>
<dbReference type="GO" id="GO:0003992">
    <property type="term" value="F:N2-acetyl-L-ornithine:2-oxoglutarate 5-aminotransferase activity"/>
    <property type="evidence" value="ECO:0007669"/>
    <property type="project" value="UniProtKB-UniRule"/>
</dbReference>
<evidence type="ECO:0000256" key="5">
    <source>
        <dbReference type="HAMAP-Rule" id="MF_01107"/>
    </source>
</evidence>
<dbReference type="PANTHER" id="PTHR11986:SF79">
    <property type="entry name" value="ACETYLORNITHINE AMINOTRANSFERASE, MITOCHONDRIAL"/>
    <property type="match status" value="1"/>
</dbReference>
<keyword evidence="2 5" id="KW-0028">Amino-acid biosynthesis</keyword>
<comment type="subcellular location">
    <subcellularLocation>
        <location evidence="5">Cytoplasm</location>
    </subcellularLocation>
</comment>
<keyword evidence="3 5" id="KW-0808">Transferase</keyword>
<evidence type="ECO:0000313" key="6">
    <source>
        <dbReference type="EMBL" id="ONH29209.1"/>
    </source>
</evidence>
<dbReference type="GO" id="GO:0005737">
    <property type="term" value="C:cytoplasm"/>
    <property type="evidence" value="ECO:0007669"/>
    <property type="project" value="UniProtKB-SubCell"/>
</dbReference>
<dbReference type="NCBIfam" id="TIGR00707">
    <property type="entry name" value="argD"/>
    <property type="match status" value="1"/>
</dbReference>
<dbReference type="SUPFAM" id="SSF53383">
    <property type="entry name" value="PLP-dependent transferases"/>
    <property type="match status" value="1"/>
</dbReference>
<feature type="binding site" evidence="5">
    <location>
        <position position="141"/>
    </location>
    <ligand>
        <name>N(2)-acetyl-L-ornithine</name>
        <dbReference type="ChEBI" id="CHEBI:57805"/>
    </ligand>
</feature>
<dbReference type="GO" id="GO:0042802">
    <property type="term" value="F:identical protein binding"/>
    <property type="evidence" value="ECO:0007669"/>
    <property type="project" value="TreeGrafter"/>
</dbReference>
<feature type="binding site" evidence="5">
    <location>
        <begin position="223"/>
        <end position="226"/>
    </location>
    <ligand>
        <name>pyridoxal 5'-phosphate</name>
        <dbReference type="ChEBI" id="CHEBI:597326"/>
    </ligand>
</feature>
<dbReference type="CDD" id="cd00610">
    <property type="entry name" value="OAT_like"/>
    <property type="match status" value="1"/>
</dbReference>
<dbReference type="InterPro" id="IPR050103">
    <property type="entry name" value="Class-III_PLP-dep_AT"/>
</dbReference>
<feature type="modified residue" description="N6-(pyridoxal phosphate)lysine" evidence="5">
    <location>
        <position position="252"/>
    </location>
</feature>
<comment type="pathway">
    <text evidence="5">Amino-acid biosynthesis; L-arginine biosynthesis; N(2)-acetyl-L-ornithine from L-glutamate: step 4/4.</text>
</comment>
<evidence type="ECO:0000256" key="3">
    <source>
        <dbReference type="ARBA" id="ARBA00022679"/>
    </source>
</evidence>
<dbReference type="UniPathway" id="UPA00068">
    <property type="reaction ID" value="UER00109"/>
</dbReference>
<proteinExistence type="inferred from homology"/>
<dbReference type="InterPro" id="IPR015422">
    <property type="entry name" value="PyrdxlP-dep_Trfase_small"/>
</dbReference>
<dbReference type="InterPro" id="IPR004636">
    <property type="entry name" value="AcOrn/SuccOrn_fam"/>
</dbReference>
<dbReference type="STRING" id="1834516.BL253_17580"/>
<dbReference type="RefSeq" id="WP_076818243.1">
    <property type="nucleotide sequence ID" value="NZ_MOMC01000034.1"/>
</dbReference>
<dbReference type="PROSITE" id="PS00600">
    <property type="entry name" value="AA_TRANSFER_CLASS_3"/>
    <property type="match status" value="1"/>
</dbReference>
<dbReference type="Pfam" id="PF00202">
    <property type="entry name" value="Aminotran_3"/>
    <property type="match status" value="1"/>
</dbReference>
<evidence type="ECO:0000256" key="2">
    <source>
        <dbReference type="ARBA" id="ARBA00022605"/>
    </source>
</evidence>
<comment type="similarity">
    <text evidence="5">Belongs to the class-III pyridoxal-phosphate-dependent aminotransferase family. ArgD subfamily.</text>
</comment>
<feature type="binding site" evidence="5">
    <location>
        <position position="280"/>
    </location>
    <ligand>
        <name>N(2)-acetyl-L-ornithine</name>
        <dbReference type="ChEBI" id="CHEBI:57805"/>
    </ligand>
</feature>
<organism evidence="6 7">
    <name type="scientific">Pseudofrankia asymbiotica</name>
    <dbReference type="NCBI Taxonomy" id="1834516"/>
    <lineage>
        <taxon>Bacteria</taxon>
        <taxon>Bacillati</taxon>
        <taxon>Actinomycetota</taxon>
        <taxon>Actinomycetes</taxon>
        <taxon>Frankiales</taxon>
        <taxon>Frankiaceae</taxon>
        <taxon>Pseudofrankia</taxon>
    </lineage>
</organism>
<feature type="binding site" evidence="5">
    <location>
        <position position="281"/>
    </location>
    <ligand>
        <name>pyridoxal 5'-phosphate</name>
        <dbReference type="ChEBI" id="CHEBI:597326"/>
    </ligand>
</feature>
<name>A0A1V2I9G9_9ACTN</name>
<reference evidence="7" key="1">
    <citation type="submission" date="2016-10" db="EMBL/GenBank/DDBJ databases">
        <title>Frankia sp. NRRL B-16386 Genome sequencing.</title>
        <authorList>
            <person name="Ghodhbane-Gtari F."/>
            <person name="Swanson E."/>
            <person name="Gueddou A."/>
            <person name="Hezbri K."/>
            <person name="Ktari K."/>
            <person name="Nouioui I."/>
            <person name="Morris K."/>
            <person name="Simpson S."/>
            <person name="Abebe-Akele F."/>
            <person name="Thomas K."/>
            <person name="Gtari M."/>
            <person name="Tisa L.S."/>
        </authorList>
    </citation>
    <scope>NUCLEOTIDE SEQUENCE [LARGE SCALE GENOMIC DNA]</scope>
    <source>
        <strain evidence="7">NRRL B-16386</strain>
    </source>
</reference>
<keyword evidence="4 5" id="KW-0663">Pyridoxal phosphate</keyword>
<evidence type="ECO:0000313" key="7">
    <source>
        <dbReference type="Proteomes" id="UP000188929"/>
    </source>
</evidence>
<dbReference type="Gene3D" id="3.90.1150.10">
    <property type="entry name" value="Aspartate Aminotransferase, domain 1"/>
    <property type="match status" value="1"/>
</dbReference>
<keyword evidence="7" id="KW-1185">Reference proteome</keyword>
<dbReference type="PIRSF" id="PIRSF000521">
    <property type="entry name" value="Transaminase_4ab_Lys_Orn"/>
    <property type="match status" value="1"/>
</dbReference>
<feature type="binding site" evidence="5">
    <location>
        <begin position="112"/>
        <end position="113"/>
    </location>
    <ligand>
        <name>pyridoxal 5'-phosphate</name>
        <dbReference type="ChEBI" id="CHEBI:597326"/>
    </ligand>
</feature>
<dbReference type="AlphaFoldDB" id="A0A1V2I9G9"/>
<dbReference type="InterPro" id="IPR015421">
    <property type="entry name" value="PyrdxlP-dep_Trfase_major"/>
</dbReference>
<dbReference type="Proteomes" id="UP000188929">
    <property type="component" value="Unassembled WGS sequence"/>
</dbReference>
<gene>
    <name evidence="5" type="primary">argD</name>
    <name evidence="6" type="ORF">BL253_17580</name>
</gene>
<protein>
    <recommendedName>
        <fullName evidence="5">Acetylornithine aminotransferase</fullName>
        <shortName evidence="5">ACOAT</shortName>
        <ecNumber evidence="5">2.6.1.11</ecNumber>
    </recommendedName>
</protein>
<sequence>MSQTTTAPVADLFDRRDKVVMGTYGRPAVTLTRGEGTRVWDADGNEYVDLLAGIAVSVLGHGHPAIGAAVAAQVSRLCHTSNLYVNEPQVLLAERLVALLGTDARIFFGNSGAEANECAIKISRKTGRKEIIATDGSFHGRTMGALSITGQPGKRTPFEPLLPGARFVPYGDVAALKEAISERTAAVFLEPTLGEAGVIPPPPDYLAAARALCDETGALLVLDEIQSGIGRTGAWFAHQHEGVLPDVVTLAKGLAGGLPIGACIGIGAAGSLLGPGEHGSTFGGGPVVCAAALAVLDTIESEGLLASATRVGARLAAGIQAAADAGVPGIAGVQGTGLWLGIELSTTTPGAFEAAARTAGFLVNGIAPDRVRLAPPLVLTEADADAFLAALPGIAAAARQAA</sequence>
<dbReference type="PANTHER" id="PTHR11986">
    <property type="entry name" value="AMINOTRANSFERASE CLASS III"/>
    <property type="match status" value="1"/>
</dbReference>
<comment type="catalytic activity">
    <reaction evidence="5">
        <text>N(2)-acetyl-L-ornithine + 2-oxoglutarate = N-acetyl-L-glutamate 5-semialdehyde + L-glutamate</text>
        <dbReference type="Rhea" id="RHEA:18049"/>
        <dbReference type="ChEBI" id="CHEBI:16810"/>
        <dbReference type="ChEBI" id="CHEBI:29123"/>
        <dbReference type="ChEBI" id="CHEBI:29985"/>
        <dbReference type="ChEBI" id="CHEBI:57805"/>
        <dbReference type="EC" id="2.6.1.11"/>
    </reaction>
</comment>
<dbReference type="FunFam" id="3.40.640.10:FF:000004">
    <property type="entry name" value="Acetylornithine aminotransferase"/>
    <property type="match status" value="1"/>
</dbReference>
<comment type="subunit">
    <text evidence="5">Homodimer.</text>
</comment>
<keyword evidence="1 5" id="KW-0032">Aminotransferase</keyword>
<dbReference type="EMBL" id="MOMC01000034">
    <property type="protein sequence ID" value="ONH29209.1"/>
    <property type="molecule type" value="Genomic_DNA"/>
</dbReference>
<dbReference type="InterPro" id="IPR005814">
    <property type="entry name" value="Aminotrans_3"/>
</dbReference>
<dbReference type="NCBIfam" id="NF002874">
    <property type="entry name" value="PRK03244.1"/>
    <property type="match status" value="1"/>
</dbReference>